<dbReference type="GO" id="GO:0008270">
    <property type="term" value="F:zinc ion binding"/>
    <property type="evidence" value="ECO:0007669"/>
    <property type="project" value="UniProtKB-KW"/>
</dbReference>
<evidence type="ECO:0000256" key="8">
    <source>
        <dbReference type="ARBA" id="ARBA00023170"/>
    </source>
</evidence>
<dbReference type="InterPro" id="IPR001628">
    <property type="entry name" value="Znf_hrmn_rcpt"/>
</dbReference>
<reference evidence="11 12" key="1">
    <citation type="submission" date="2020-02" db="EMBL/GenBank/DDBJ databases">
        <authorList>
            <person name="Ferguson B K."/>
        </authorList>
    </citation>
    <scope>NUCLEOTIDE SEQUENCE [LARGE SCALE GENOMIC DNA]</scope>
</reference>
<evidence type="ECO:0000259" key="10">
    <source>
        <dbReference type="Pfam" id="PF00105"/>
    </source>
</evidence>
<evidence type="ECO:0000256" key="7">
    <source>
        <dbReference type="ARBA" id="ARBA00023163"/>
    </source>
</evidence>
<dbReference type="InterPro" id="IPR013088">
    <property type="entry name" value="Znf_NHR/GATA"/>
</dbReference>
<keyword evidence="12" id="KW-1185">Reference proteome</keyword>
<evidence type="ECO:0000313" key="11">
    <source>
        <dbReference type="EMBL" id="CAB0001841.1"/>
    </source>
</evidence>
<dbReference type="GO" id="GO:0003700">
    <property type="term" value="F:DNA-binding transcription factor activity"/>
    <property type="evidence" value="ECO:0007669"/>
    <property type="project" value="InterPro"/>
</dbReference>
<dbReference type="EMBL" id="CADCXU010011648">
    <property type="protein sequence ID" value="CAB0001841.1"/>
    <property type="molecule type" value="Genomic_DNA"/>
</dbReference>
<keyword evidence="4" id="KW-0862">Zinc</keyword>
<evidence type="ECO:0000256" key="5">
    <source>
        <dbReference type="ARBA" id="ARBA00023015"/>
    </source>
</evidence>
<evidence type="ECO:0000256" key="3">
    <source>
        <dbReference type="ARBA" id="ARBA00022771"/>
    </source>
</evidence>
<dbReference type="Proteomes" id="UP000479000">
    <property type="component" value="Unassembled WGS sequence"/>
</dbReference>
<evidence type="ECO:0000256" key="2">
    <source>
        <dbReference type="ARBA" id="ARBA00022723"/>
    </source>
</evidence>
<dbReference type="AlphaFoldDB" id="A0A6H5GIK6"/>
<keyword evidence="8" id="KW-0675">Receptor</keyword>
<keyword evidence="5" id="KW-0805">Transcription regulation</keyword>
<keyword evidence="7" id="KW-0804">Transcription</keyword>
<dbReference type="PANTHER" id="PTHR48092">
    <property type="entry name" value="KNIRPS-RELATED PROTEIN-RELATED"/>
    <property type="match status" value="1"/>
</dbReference>
<gene>
    <name evidence="11" type="ORF">NTEN_LOCUS7628</name>
</gene>
<feature type="domain" description="Nuclear receptor" evidence="10">
    <location>
        <begin position="321"/>
        <end position="345"/>
    </location>
</feature>
<evidence type="ECO:0000256" key="9">
    <source>
        <dbReference type="ARBA" id="ARBA00023242"/>
    </source>
</evidence>
<evidence type="ECO:0000256" key="4">
    <source>
        <dbReference type="ARBA" id="ARBA00022833"/>
    </source>
</evidence>
<dbReference type="SUPFAM" id="SSF57716">
    <property type="entry name" value="Glucocorticoid receptor-like (DNA-binding domain)"/>
    <property type="match status" value="1"/>
</dbReference>
<evidence type="ECO:0000256" key="1">
    <source>
        <dbReference type="ARBA" id="ARBA00004123"/>
    </source>
</evidence>
<sequence>MDGVGGWFAQSSKYRASLCVSSFDWDIEKSGMARKLKRKVEKKLLECGHVQREPQQCGTKCRLRETEALAFRPITEVVPGVPCRPQGEGRNYSGHVALVSQHLCTLTHGYSLPHPLEWRGTTLLSLFLYNIDGPDDLMETLKNNLEIFKPCSCCSQIISVLSWIHMCVKLFDRVIQFNTSGAQITQSTSIFCLRQHFEIPKDQGSGKRRICEPLIRPASHNFRSHTSDGADSPFIVESRLPFSSTTTIVGWQLEAETFEKDINSASLCPSRLTPNTAANTTAPPILRRSVSIGRPIYTTTTTTTIGYYYYEITILRPCMNQQCKVCNEPAAGFHFGAFTCEGCKVPIVFFFKFEFLREMVQS</sequence>
<organism evidence="11 12">
    <name type="scientific">Nesidiocoris tenuis</name>
    <dbReference type="NCBI Taxonomy" id="355587"/>
    <lineage>
        <taxon>Eukaryota</taxon>
        <taxon>Metazoa</taxon>
        <taxon>Ecdysozoa</taxon>
        <taxon>Arthropoda</taxon>
        <taxon>Hexapoda</taxon>
        <taxon>Insecta</taxon>
        <taxon>Pterygota</taxon>
        <taxon>Neoptera</taxon>
        <taxon>Paraneoptera</taxon>
        <taxon>Hemiptera</taxon>
        <taxon>Heteroptera</taxon>
        <taxon>Panheteroptera</taxon>
        <taxon>Cimicomorpha</taxon>
        <taxon>Miridae</taxon>
        <taxon>Dicyphina</taxon>
        <taxon>Nesidiocoris</taxon>
    </lineage>
</organism>
<dbReference type="GO" id="GO:0005634">
    <property type="term" value="C:nucleus"/>
    <property type="evidence" value="ECO:0007669"/>
    <property type="project" value="UniProtKB-SubCell"/>
</dbReference>
<evidence type="ECO:0000313" key="12">
    <source>
        <dbReference type="Proteomes" id="UP000479000"/>
    </source>
</evidence>
<dbReference type="Pfam" id="PF00105">
    <property type="entry name" value="zf-C4"/>
    <property type="match status" value="1"/>
</dbReference>
<dbReference type="OrthoDB" id="6628225at2759"/>
<evidence type="ECO:0000256" key="6">
    <source>
        <dbReference type="ARBA" id="ARBA00023125"/>
    </source>
</evidence>
<dbReference type="InterPro" id="IPR050200">
    <property type="entry name" value="Nuclear_hormone_rcpt_NR3"/>
</dbReference>
<keyword evidence="9" id="KW-0539">Nucleus</keyword>
<protein>
    <recommendedName>
        <fullName evidence="10">Nuclear receptor domain-containing protein</fullName>
    </recommendedName>
</protein>
<dbReference type="GO" id="GO:0043565">
    <property type="term" value="F:sequence-specific DNA binding"/>
    <property type="evidence" value="ECO:0007669"/>
    <property type="project" value="InterPro"/>
</dbReference>
<keyword evidence="2" id="KW-0479">Metal-binding</keyword>
<keyword evidence="6" id="KW-0238">DNA-binding</keyword>
<accession>A0A6H5GIK6</accession>
<comment type="subcellular location">
    <subcellularLocation>
        <location evidence="1">Nucleus</location>
    </subcellularLocation>
</comment>
<name>A0A6H5GIK6_9HEMI</name>
<dbReference type="Gene3D" id="3.30.50.10">
    <property type="entry name" value="Erythroid Transcription Factor GATA-1, subunit A"/>
    <property type="match status" value="1"/>
</dbReference>
<proteinExistence type="predicted"/>
<keyword evidence="3" id="KW-0863">Zinc-finger</keyword>